<feature type="region of interest" description="Disordered" evidence="1">
    <location>
        <begin position="90"/>
        <end position="112"/>
    </location>
</feature>
<organism evidence="2">
    <name type="scientific">Chromera velia CCMP2878</name>
    <dbReference type="NCBI Taxonomy" id="1169474"/>
    <lineage>
        <taxon>Eukaryota</taxon>
        <taxon>Sar</taxon>
        <taxon>Alveolata</taxon>
        <taxon>Colpodellida</taxon>
        <taxon>Chromeraceae</taxon>
        <taxon>Chromera</taxon>
    </lineage>
</organism>
<sequence length="187" mass="21190">MPTGMPPEYRRELQERLLAESLAESGTQRHGYIGFMHPLAVCDDSKAPKSTFHPQHERLQPVNFLTTEVKKGRTPEVYFSYLPSLHVGDPYKDSNRRKGRGGDEAVFKPSGTVPYPVNKTGYPYTPEGMHIDKKALCEYHKQRVPIRGVWTAPPKKGGKGHWATDVLLGPLPAYMESPFDGWKETRR</sequence>
<dbReference type="EMBL" id="CDMZ01000490">
    <property type="protein sequence ID" value="CEM15478.1"/>
    <property type="molecule type" value="Genomic_DNA"/>
</dbReference>
<evidence type="ECO:0000313" key="2">
    <source>
        <dbReference type="EMBL" id="CEM15478.1"/>
    </source>
</evidence>
<dbReference type="AlphaFoldDB" id="A0A0G4FNU6"/>
<gene>
    <name evidence="2" type="ORF">Cvel_17826</name>
</gene>
<evidence type="ECO:0000256" key="1">
    <source>
        <dbReference type="SAM" id="MobiDB-lite"/>
    </source>
</evidence>
<reference evidence="2" key="1">
    <citation type="submission" date="2014-11" db="EMBL/GenBank/DDBJ databases">
        <authorList>
            <person name="Otto D Thomas"/>
            <person name="Naeem Raeece"/>
        </authorList>
    </citation>
    <scope>NUCLEOTIDE SEQUENCE</scope>
</reference>
<feature type="compositionally biased region" description="Basic and acidic residues" evidence="1">
    <location>
        <begin position="90"/>
        <end position="106"/>
    </location>
</feature>
<proteinExistence type="predicted"/>
<protein>
    <submittedName>
        <fullName evidence="2">Uncharacterized protein</fullName>
    </submittedName>
</protein>
<accession>A0A0G4FNU6</accession>
<dbReference type="PhylomeDB" id="A0A0G4FNU6"/>
<name>A0A0G4FNU6_9ALVE</name>
<dbReference type="VEuPathDB" id="CryptoDB:Cvel_17826"/>